<gene>
    <name evidence="2" type="ORF">HYPSUDRAFT_47631</name>
</gene>
<dbReference type="Proteomes" id="UP000054270">
    <property type="component" value="Unassembled WGS sequence"/>
</dbReference>
<sequence>MVLPCVYHPHRVIFPTLHALLNGGGILLLPNMWEILSRYSHRQQLFRVRAIQKQKDDALLIVCPI</sequence>
<dbReference type="EMBL" id="KN817626">
    <property type="protein sequence ID" value="KJA16195.1"/>
    <property type="molecule type" value="Genomic_DNA"/>
</dbReference>
<name>A0A0D2P745_HYPSF</name>
<keyword evidence="3" id="KW-1185">Reference proteome</keyword>
<keyword evidence="1" id="KW-1133">Transmembrane helix</keyword>
<evidence type="ECO:0000256" key="1">
    <source>
        <dbReference type="SAM" id="Phobius"/>
    </source>
</evidence>
<evidence type="ECO:0000313" key="2">
    <source>
        <dbReference type="EMBL" id="KJA16195.1"/>
    </source>
</evidence>
<feature type="transmembrane region" description="Helical" evidence="1">
    <location>
        <begin position="12"/>
        <end position="33"/>
    </location>
</feature>
<reference evidence="3" key="1">
    <citation type="submission" date="2014-04" db="EMBL/GenBank/DDBJ databases">
        <title>Evolutionary Origins and Diversification of the Mycorrhizal Mutualists.</title>
        <authorList>
            <consortium name="DOE Joint Genome Institute"/>
            <consortium name="Mycorrhizal Genomics Consortium"/>
            <person name="Kohler A."/>
            <person name="Kuo A."/>
            <person name="Nagy L.G."/>
            <person name="Floudas D."/>
            <person name="Copeland A."/>
            <person name="Barry K.W."/>
            <person name="Cichocki N."/>
            <person name="Veneault-Fourrey C."/>
            <person name="LaButti K."/>
            <person name="Lindquist E.A."/>
            <person name="Lipzen A."/>
            <person name="Lundell T."/>
            <person name="Morin E."/>
            <person name="Murat C."/>
            <person name="Riley R."/>
            <person name="Ohm R."/>
            <person name="Sun H."/>
            <person name="Tunlid A."/>
            <person name="Henrissat B."/>
            <person name="Grigoriev I.V."/>
            <person name="Hibbett D.S."/>
            <person name="Martin F."/>
        </authorList>
    </citation>
    <scope>NUCLEOTIDE SEQUENCE [LARGE SCALE GENOMIC DNA]</scope>
    <source>
        <strain evidence="3">FD-334 SS-4</strain>
    </source>
</reference>
<accession>A0A0D2P745</accession>
<proteinExistence type="predicted"/>
<organism evidence="2 3">
    <name type="scientific">Hypholoma sublateritium (strain FD-334 SS-4)</name>
    <dbReference type="NCBI Taxonomy" id="945553"/>
    <lineage>
        <taxon>Eukaryota</taxon>
        <taxon>Fungi</taxon>
        <taxon>Dikarya</taxon>
        <taxon>Basidiomycota</taxon>
        <taxon>Agaricomycotina</taxon>
        <taxon>Agaricomycetes</taxon>
        <taxon>Agaricomycetidae</taxon>
        <taxon>Agaricales</taxon>
        <taxon>Agaricineae</taxon>
        <taxon>Strophariaceae</taxon>
        <taxon>Hypholoma</taxon>
    </lineage>
</organism>
<dbReference type="AlphaFoldDB" id="A0A0D2P745"/>
<keyword evidence="1" id="KW-0472">Membrane</keyword>
<evidence type="ECO:0000313" key="3">
    <source>
        <dbReference type="Proteomes" id="UP000054270"/>
    </source>
</evidence>
<protein>
    <submittedName>
        <fullName evidence="2">Uncharacterized protein</fullName>
    </submittedName>
</protein>
<keyword evidence="1" id="KW-0812">Transmembrane</keyword>